<sequence>MENATSVAVITYQSDNYSNTLAHSASQLNMSTSIPAKTPFLGDIEYKEFVRRWLEFSFMICLSLIGTFGNVHTILVYTRVEEMIKRSHVRTLITWLSVVDLITCFAVMPFETVTIRLNYSVSSNEACKLFRFIGHTTIMSSWLLLTVIAHERYRNIYSIFLGNNSVPGKCRKMTSWVKLKSTFFQHNLVCTLIIILSVIVSSPIFVFLGIVKVPLNTGLSATQCTTHKQYRGKLTAGFVNDVNPSHVPRSVADCKKKWQDLQAATKKKEATRRSEARATGGGPPPVCNFKPWESTVLQTLTKTQVEGIEGGVDTFEDDQFGKTVYAHKY</sequence>
<dbReference type="Pfam" id="PF00001">
    <property type="entry name" value="7tm_1"/>
    <property type="match status" value="1"/>
</dbReference>
<comment type="subcellular location">
    <subcellularLocation>
        <location evidence="1">Membrane</location>
    </subcellularLocation>
</comment>
<dbReference type="EMBL" id="CACVKT020007991">
    <property type="protein sequence ID" value="CAC5412207.1"/>
    <property type="molecule type" value="Genomic_DNA"/>
</dbReference>
<dbReference type="AlphaFoldDB" id="A0A6J8DWU6"/>
<dbReference type="OrthoDB" id="6117944at2759"/>
<evidence type="ECO:0000256" key="3">
    <source>
        <dbReference type="ARBA" id="ARBA00022989"/>
    </source>
</evidence>
<feature type="transmembrane region" description="Helical" evidence="6">
    <location>
        <begin position="56"/>
        <end position="77"/>
    </location>
</feature>
<keyword evidence="2 6" id="KW-0812">Transmembrane</keyword>
<accession>A0A6J8DWU6</accession>
<keyword evidence="4 6" id="KW-0472">Membrane</keyword>
<keyword evidence="9" id="KW-1185">Reference proteome</keyword>
<feature type="transmembrane region" description="Helical" evidence="6">
    <location>
        <begin position="129"/>
        <end position="149"/>
    </location>
</feature>
<dbReference type="InterPro" id="IPR000276">
    <property type="entry name" value="GPCR_Rhodpsn"/>
</dbReference>
<evidence type="ECO:0000256" key="5">
    <source>
        <dbReference type="SAM" id="MobiDB-lite"/>
    </source>
</evidence>
<dbReference type="GO" id="GO:0004930">
    <property type="term" value="F:G protein-coupled receptor activity"/>
    <property type="evidence" value="ECO:0007669"/>
    <property type="project" value="InterPro"/>
</dbReference>
<keyword evidence="3 6" id="KW-1133">Transmembrane helix</keyword>
<gene>
    <name evidence="8" type="ORF">MCOR_45211</name>
</gene>
<reference evidence="8 9" key="1">
    <citation type="submission" date="2020-06" db="EMBL/GenBank/DDBJ databases">
        <authorList>
            <person name="Li R."/>
            <person name="Bekaert M."/>
        </authorList>
    </citation>
    <scope>NUCLEOTIDE SEQUENCE [LARGE SCALE GENOMIC DNA]</scope>
    <source>
        <strain evidence="9">wild</strain>
    </source>
</reference>
<evidence type="ECO:0000256" key="2">
    <source>
        <dbReference type="ARBA" id="ARBA00022692"/>
    </source>
</evidence>
<feature type="region of interest" description="Disordered" evidence="5">
    <location>
        <begin position="265"/>
        <end position="289"/>
    </location>
</feature>
<dbReference type="GO" id="GO:0005634">
    <property type="term" value="C:nucleus"/>
    <property type="evidence" value="ECO:0007669"/>
    <property type="project" value="TreeGrafter"/>
</dbReference>
<evidence type="ECO:0000313" key="9">
    <source>
        <dbReference type="Proteomes" id="UP000507470"/>
    </source>
</evidence>
<evidence type="ECO:0000259" key="7">
    <source>
        <dbReference type="PROSITE" id="PS50262"/>
    </source>
</evidence>
<dbReference type="Proteomes" id="UP000507470">
    <property type="component" value="Unassembled WGS sequence"/>
</dbReference>
<evidence type="ECO:0000256" key="6">
    <source>
        <dbReference type="SAM" id="Phobius"/>
    </source>
</evidence>
<evidence type="ECO:0000256" key="4">
    <source>
        <dbReference type="ARBA" id="ARBA00023136"/>
    </source>
</evidence>
<dbReference type="Gene3D" id="1.20.1070.10">
    <property type="entry name" value="Rhodopsin 7-helix transmembrane proteins"/>
    <property type="match status" value="1"/>
</dbReference>
<feature type="transmembrane region" description="Helical" evidence="6">
    <location>
        <begin position="188"/>
        <end position="211"/>
    </location>
</feature>
<feature type="transmembrane region" description="Helical" evidence="6">
    <location>
        <begin position="89"/>
        <end position="109"/>
    </location>
</feature>
<dbReference type="SUPFAM" id="SSF81321">
    <property type="entry name" value="Family A G protein-coupled receptor-like"/>
    <property type="match status" value="1"/>
</dbReference>
<proteinExistence type="predicted"/>
<dbReference type="GO" id="GO:0016020">
    <property type="term" value="C:membrane"/>
    <property type="evidence" value="ECO:0007669"/>
    <property type="project" value="UniProtKB-SubCell"/>
</dbReference>
<dbReference type="PANTHER" id="PTHR23098:SF23">
    <property type="entry name" value="MYB-RELATED TRANSCRIPTION FACTOR, PARTNER OF PROFILIN-LIKE ISOFORM X2-RELATED"/>
    <property type="match status" value="1"/>
</dbReference>
<dbReference type="CDD" id="cd00637">
    <property type="entry name" value="7tm_classA_rhodopsin-like"/>
    <property type="match status" value="1"/>
</dbReference>
<evidence type="ECO:0000256" key="1">
    <source>
        <dbReference type="ARBA" id="ARBA00004370"/>
    </source>
</evidence>
<dbReference type="PANTHER" id="PTHR23098">
    <property type="entry name" value="AGAP001331-PA-RELATED"/>
    <property type="match status" value="1"/>
</dbReference>
<name>A0A6J8DWU6_MYTCO</name>
<feature type="domain" description="G-protein coupled receptors family 1 profile" evidence="7">
    <location>
        <begin position="69"/>
        <end position="224"/>
    </location>
</feature>
<dbReference type="InterPro" id="IPR017452">
    <property type="entry name" value="GPCR_Rhodpsn_7TM"/>
</dbReference>
<evidence type="ECO:0000313" key="8">
    <source>
        <dbReference type="EMBL" id="CAC5412207.1"/>
    </source>
</evidence>
<protein>
    <recommendedName>
        <fullName evidence="7">G-protein coupled receptors family 1 profile domain-containing protein</fullName>
    </recommendedName>
</protein>
<feature type="compositionally biased region" description="Basic and acidic residues" evidence="5">
    <location>
        <begin position="266"/>
        <end position="276"/>
    </location>
</feature>
<dbReference type="PROSITE" id="PS50262">
    <property type="entry name" value="G_PROTEIN_RECEP_F1_2"/>
    <property type="match status" value="1"/>
</dbReference>
<organism evidence="8 9">
    <name type="scientific">Mytilus coruscus</name>
    <name type="common">Sea mussel</name>
    <dbReference type="NCBI Taxonomy" id="42192"/>
    <lineage>
        <taxon>Eukaryota</taxon>
        <taxon>Metazoa</taxon>
        <taxon>Spiralia</taxon>
        <taxon>Lophotrochozoa</taxon>
        <taxon>Mollusca</taxon>
        <taxon>Bivalvia</taxon>
        <taxon>Autobranchia</taxon>
        <taxon>Pteriomorphia</taxon>
        <taxon>Mytilida</taxon>
        <taxon>Mytiloidea</taxon>
        <taxon>Mytilidae</taxon>
        <taxon>Mytilinae</taxon>
        <taxon>Mytilus</taxon>
    </lineage>
</organism>